<name>A0A014NCL7_9GAMM</name>
<dbReference type="CDD" id="cd00383">
    <property type="entry name" value="trans_reg_C"/>
    <property type="match status" value="1"/>
</dbReference>
<keyword evidence="3" id="KW-0472">Membrane</keyword>
<evidence type="ECO:0000313" key="5">
    <source>
        <dbReference type="EMBL" id="EXU77148.1"/>
    </source>
</evidence>
<dbReference type="OrthoDB" id="5801519at2"/>
<feature type="domain" description="OmpR/PhoB-type" evidence="4">
    <location>
        <begin position="1"/>
        <end position="102"/>
    </location>
</feature>
<evidence type="ECO:0000256" key="3">
    <source>
        <dbReference type="SAM" id="Phobius"/>
    </source>
</evidence>
<dbReference type="EMBL" id="JFHN01000018">
    <property type="protein sequence ID" value="EXU77148.1"/>
    <property type="molecule type" value="Genomic_DNA"/>
</dbReference>
<feature type="DNA-binding region" description="OmpR/PhoB-type" evidence="2">
    <location>
        <begin position="1"/>
        <end position="102"/>
    </location>
</feature>
<evidence type="ECO:0000256" key="2">
    <source>
        <dbReference type="PROSITE-ProRule" id="PRU01091"/>
    </source>
</evidence>
<protein>
    <submittedName>
        <fullName evidence="5">Transcriptional regulator</fullName>
    </submittedName>
</protein>
<dbReference type="Gene3D" id="1.10.10.10">
    <property type="entry name" value="Winged helix-like DNA-binding domain superfamily/Winged helix DNA-binding domain"/>
    <property type="match status" value="1"/>
</dbReference>
<evidence type="ECO:0000313" key="6">
    <source>
        <dbReference type="Proteomes" id="UP000019918"/>
    </source>
</evidence>
<dbReference type="GO" id="GO:0003677">
    <property type="term" value="F:DNA binding"/>
    <property type="evidence" value="ECO:0007669"/>
    <property type="project" value="UniProtKB-UniRule"/>
</dbReference>
<sequence>MRYNINARLIFDAEDGTLTLPGEDQADSQLTLTASALLGFFLLHTGVISREEVLKKVWDENNLTSSNSNLNQYLSMLRKTFRHYDIENVIVTVPRGYLQLNPDISVELLQACAETNTTLPPLPLSSDNVALLTAASTAIPPSHTEEICWHIASVSLLIIALLLVFGLLMGDRPAHIPLTPLSLNQCELLASKGMLQSVAASVYISNFDHVRQRLNLACKPDKRFMFFYGDRLETLGLGRVFLAHCAMHQDNPFGYCDNYFYYSWKVS</sequence>
<dbReference type="Pfam" id="PF00486">
    <property type="entry name" value="Trans_reg_C"/>
    <property type="match status" value="1"/>
</dbReference>
<dbReference type="GO" id="GO:0000160">
    <property type="term" value="P:phosphorelay signal transduction system"/>
    <property type="evidence" value="ECO:0007669"/>
    <property type="project" value="InterPro"/>
</dbReference>
<keyword evidence="3" id="KW-0812">Transmembrane</keyword>
<organism evidence="5 6">
    <name type="scientific">Erwinia mallotivora</name>
    <dbReference type="NCBI Taxonomy" id="69222"/>
    <lineage>
        <taxon>Bacteria</taxon>
        <taxon>Pseudomonadati</taxon>
        <taxon>Pseudomonadota</taxon>
        <taxon>Gammaproteobacteria</taxon>
        <taxon>Enterobacterales</taxon>
        <taxon>Erwiniaceae</taxon>
        <taxon>Erwinia</taxon>
    </lineage>
</organism>
<keyword evidence="3" id="KW-1133">Transmembrane helix</keyword>
<dbReference type="STRING" id="69222.BG55_02230"/>
<dbReference type="Proteomes" id="UP000019918">
    <property type="component" value="Unassembled WGS sequence"/>
</dbReference>
<keyword evidence="1 2" id="KW-0238">DNA-binding</keyword>
<dbReference type="InterPro" id="IPR036388">
    <property type="entry name" value="WH-like_DNA-bd_sf"/>
</dbReference>
<accession>A0A014NCL7</accession>
<evidence type="ECO:0000259" key="4">
    <source>
        <dbReference type="PROSITE" id="PS51755"/>
    </source>
</evidence>
<gene>
    <name evidence="5" type="ORF">BG55_02230</name>
</gene>
<dbReference type="InterPro" id="IPR016032">
    <property type="entry name" value="Sig_transdc_resp-reg_C-effctor"/>
</dbReference>
<dbReference type="AlphaFoldDB" id="A0A014NCL7"/>
<dbReference type="GO" id="GO:0006355">
    <property type="term" value="P:regulation of DNA-templated transcription"/>
    <property type="evidence" value="ECO:0007669"/>
    <property type="project" value="InterPro"/>
</dbReference>
<dbReference type="InterPro" id="IPR001867">
    <property type="entry name" value="OmpR/PhoB-type_DNA-bd"/>
</dbReference>
<comment type="caution">
    <text evidence="5">The sequence shown here is derived from an EMBL/GenBank/DDBJ whole genome shotgun (WGS) entry which is preliminary data.</text>
</comment>
<feature type="transmembrane region" description="Helical" evidence="3">
    <location>
        <begin position="149"/>
        <end position="168"/>
    </location>
</feature>
<dbReference type="SUPFAM" id="SSF46894">
    <property type="entry name" value="C-terminal effector domain of the bipartite response regulators"/>
    <property type="match status" value="1"/>
</dbReference>
<keyword evidence="6" id="KW-1185">Reference proteome</keyword>
<reference evidence="5 6" key="1">
    <citation type="submission" date="2014-02" db="EMBL/GenBank/DDBJ databases">
        <title>Draft genome of Erwinia mallotivora strain BT-MARDI, a papaya dieback pathogen.</title>
        <authorList>
            <person name="Redzuan R."/>
            <person name="Abu Bakar N."/>
            <person name="Badrun R."/>
            <person name="Mohd Raih M.F."/>
            <person name="Rozano L."/>
            <person name="Mat Amin N."/>
        </authorList>
    </citation>
    <scope>NUCLEOTIDE SEQUENCE [LARGE SCALE GENOMIC DNA]</scope>
    <source>
        <strain evidence="5 6">BT-MARDI</strain>
    </source>
</reference>
<dbReference type="PATRIC" id="fig|69222.5.peg.477"/>
<dbReference type="PROSITE" id="PS51755">
    <property type="entry name" value="OMPR_PHOB"/>
    <property type="match status" value="1"/>
</dbReference>
<dbReference type="SMART" id="SM00862">
    <property type="entry name" value="Trans_reg_C"/>
    <property type="match status" value="1"/>
</dbReference>
<proteinExistence type="predicted"/>
<dbReference type="RefSeq" id="WP_034933885.1">
    <property type="nucleotide sequence ID" value="NZ_JFHN01000018.1"/>
</dbReference>
<evidence type="ECO:0000256" key="1">
    <source>
        <dbReference type="ARBA" id="ARBA00023125"/>
    </source>
</evidence>